<organism evidence="2 3">
    <name type="scientific">Paenibacillus gallinarum</name>
    <dbReference type="NCBI Taxonomy" id="2762232"/>
    <lineage>
        <taxon>Bacteria</taxon>
        <taxon>Bacillati</taxon>
        <taxon>Bacillota</taxon>
        <taxon>Bacilli</taxon>
        <taxon>Bacillales</taxon>
        <taxon>Paenibacillaceae</taxon>
        <taxon>Paenibacillus</taxon>
    </lineage>
</organism>
<proteinExistence type="predicted"/>
<dbReference type="Pfam" id="PF04230">
    <property type="entry name" value="PS_pyruv_trans"/>
    <property type="match status" value="1"/>
</dbReference>
<dbReference type="PANTHER" id="PTHR36836:SF1">
    <property type="entry name" value="COLANIC ACID BIOSYNTHESIS PROTEIN WCAK"/>
    <property type="match status" value="1"/>
</dbReference>
<reference evidence="2 3" key="1">
    <citation type="submission" date="2020-08" db="EMBL/GenBank/DDBJ databases">
        <title>A Genomic Blueprint of the Chicken Gut Microbiome.</title>
        <authorList>
            <person name="Gilroy R."/>
            <person name="Ravi A."/>
            <person name="Getino M."/>
            <person name="Pursley I."/>
            <person name="Horton D.L."/>
            <person name="Alikhan N.-F."/>
            <person name="Baker D."/>
            <person name="Gharbi K."/>
            <person name="Hall N."/>
            <person name="Watson M."/>
            <person name="Adriaenssens E.M."/>
            <person name="Foster-Nyarko E."/>
            <person name="Jarju S."/>
            <person name="Secka A."/>
            <person name="Antonio M."/>
            <person name="Oren A."/>
            <person name="Chaudhuri R."/>
            <person name="La Ragione R.M."/>
            <person name="Hildebrand F."/>
            <person name="Pallen M.J."/>
        </authorList>
    </citation>
    <scope>NUCLEOTIDE SEQUENCE [LARGE SCALE GENOMIC DNA]</scope>
    <source>
        <strain evidence="2 3">Sa2BVA9</strain>
    </source>
</reference>
<dbReference type="EMBL" id="JACSQL010000001">
    <property type="protein sequence ID" value="MBD7967176.1"/>
    <property type="molecule type" value="Genomic_DNA"/>
</dbReference>
<comment type="caution">
    <text evidence="2">The sequence shown here is derived from an EMBL/GenBank/DDBJ whole genome shotgun (WGS) entry which is preliminary data.</text>
</comment>
<evidence type="ECO:0000313" key="2">
    <source>
        <dbReference type="EMBL" id="MBD7967176.1"/>
    </source>
</evidence>
<evidence type="ECO:0000259" key="1">
    <source>
        <dbReference type="Pfam" id="PF04230"/>
    </source>
</evidence>
<dbReference type="RefSeq" id="WP_191798303.1">
    <property type="nucleotide sequence ID" value="NZ_JACSQL010000001.1"/>
</dbReference>
<name>A0ABR8SUJ4_9BACL</name>
<dbReference type="PANTHER" id="PTHR36836">
    <property type="entry name" value="COLANIC ACID BIOSYNTHESIS PROTEIN WCAK"/>
    <property type="match status" value="1"/>
</dbReference>
<feature type="domain" description="Polysaccharide pyruvyl transferase" evidence="1">
    <location>
        <begin position="13"/>
        <end position="261"/>
    </location>
</feature>
<keyword evidence="2" id="KW-0808">Transferase</keyword>
<dbReference type="GO" id="GO:0016740">
    <property type="term" value="F:transferase activity"/>
    <property type="evidence" value="ECO:0007669"/>
    <property type="project" value="UniProtKB-KW"/>
</dbReference>
<sequence>MRIAASGYYGMGNFGDDLFLRTLQQAFYRHHLFPWNGYIDPREVDAVIIGGGDLITPYKFSNYYFPKVLQQHPMWLYGVGIVDTYPPETWPQEEIDNHREYIQHAKRAVFRDKTSAELAGIGGFHDHPEVAQDIVFAYQQHPFPIQRFSSKKTIGVCLFSYPTFPFEEMTRLLLRLSRQNYHVVLIPVVNHPNNRFSDYSTCKRLEQTIKESDPQASIQTISLLLEIDLTYNIIQSMDYLISYKLHPALVALRAGVPVLSMSKMGKVKHLLRRFHLEHYYCDYSVPFTSLDPLIERFLKDGPAEVQANLPLIRRAEQESTAELKQLVQDLEQTIKSK</sequence>
<evidence type="ECO:0000313" key="3">
    <source>
        <dbReference type="Proteomes" id="UP000608071"/>
    </source>
</evidence>
<protein>
    <submittedName>
        <fullName evidence="2">Polysaccharide pyruvyl transferase family protein</fullName>
    </submittedName>
</protein>
<keyword evidence="3" id="KW-1185">Reference proteome</keyword>
<dbReference type="InterPro" id="IPR007345">
    <property type="entry name" value="Polysacch_pyruvyl_Trfase"/>
</dbReference>
<accession>A0ABR8SUJ4</accession>
<dbReference type="Proteomes" id="UP000608071">
    <property type="component" value="Unassembled WGS sequence"/>
</dbReference>
<gene>
    <name evidence="2" type="ORF">H9647_03790</name>
</gene>